<reference evidence="2" key="2">
    <citation type="submission" date="2015-08" db="UniProtKB">
        <authorList>
            <consortium name="WormBaseParasite"/>
        </authorList>
    </citation>
    <scope>IDENTIFICATION</scope>
</reference>
<proteinExistence type="predicted"/>
<dbReference type="WBParaSite" id="SVE_1153100.1">
    <property type="protein sequence ID" value="SVE_1153100.1"/>
    <property type="gene ID" value="SVE_1153100"/>
</dbReference>
<reference evidence="1" key="1">
    <citation type="submission" date="2014-07" db="EMBL/GenBank/DDBJ databases">
        <authorList>
            <person name="Martin A.A"/>
            <person name="De Silva N."/>
        </authorList>
    </citation>
    <scope>NUCLEOTIDE SEQUENCE</scope>
</reference>
<organism evidence="1 2">
    <name type="scientific">Strongyloides venezuelensis</name>
    <name type="common">Threadworm</name>
    <dbReference type="NCBI Taxonomy" id="75913"/>
    <lineage>
        <taxon>Eukaryota</taxon>
        <taxon>Metazoa</taxon>
        <taxon>Ecdysozoa</taxon>
        <taxon>Nematoda</taxon>
        <taxon>Chromadorea</taxon>
        <taxon>Rhabditida</taxon>
        <taxon>Tylenchina</taxon>
        <taxon>Panagrolaimomorpha</taxon>
        <taxon>Strongyloidoidea</taxon>
        <taxon>Strongyloididae</taxon>
        <taxon>Strongyloides</taxon>
    </lineage>
</organism>
<keyword evidence="1" id="KW-1185">Reference proteome</keyword>
<protein>
    <submittedName>
        <fullName evidence="2">Major core protein 4a precursor</fullName>
    </submittedName>
</protein>
<sequence length="421" mass="48400">MLNDELVTTINKTYNHKYTVTEEMEKFLKSSGTNISGACMQGYEDKRERLLDGVAKTDMSTLLDVFYRIMTAIPKVSPTARYDTRDLIYIHSYVDKEWGHLLGKWMISIFNNALLKNKSNTQKLKIMITMFDLTNTHMEDIVNRTIKQFKNNVNSYSSVNSNTPLNILGNSYFKDYCLYIYFPMQIYMESYSQELFDVYTPYYKNAKISSLIDILGLTFFCNVQFLGKISKQASTVSLTYENVINNSDLFAVLLRGNDSLENILGDHFVKYTNDFYKPQEGLIVLQQEVNLALYNYIIKYVHKEEFNTSALGIVARNELSINLELREAKLIVETLESGNIPGETTYTPTQHIVEDITDCYFRYTTKAARSNATTFFVSCTNRNMALLEIIDDPKNGAVNLHFSYKLGVTPINSSEKLTQIM</sequence>
<evidence type="ECO:0000313" key="1">
    <source>
        <dbReference type="Proteomes" id="UP000035680"/>
    </source>
</evidence>
<dbReference type="AlphaFoldDB" id="A0A0K0FQ47"/>
<dbReference type="Proteomes" id="UP000035680">
    <property type="component" value="Unassembled WGS sequence"/>
</dbReference>
<accession>A0A0K0FQ47</accession>
<name>A0A0K0FQ47_STRVS</name>
<evidence type="ECO:0000313" key="2">
    <source>
        <dbReference type="WBParaSite" id="SVE_1153100.1"/>
    </source>
</evidence>